<dbReference type="EMBL" id="JAAAJB010000085">
    <property type="protein sequence ID" value="KAG0266879.1"/>
    <property type="molecule type" value="Genomic_DNA"/>
</dbReference>
<proteinExistence type="predicted"/>
<reference evidence="1" key="1">
    <citation type="journal article" date="2020" name="Fungal Divers.">
        <title>Resolving the Mortierellaceae phylogeny through synthesis of multi-gene phylogenetics and phylogenomics.</title>
        <authorList>
            <person name="Vandepol N."/>
            <person name="Liber J."/>
            <person name="Desiro A."/>
            <person name="Na H."/>
            <person name="Kennedy M."/>
            <person name="Barry K."/>
            <person name="Grigoriev I.V."/>
            <person name="Miller A.N."/>
            <person name="O'Donnell K."/>
            <person name="Stajich J.E."/>
            <person name="Bonito G."/>
        </authorList>
    </citation>
    <scope>NUCLEOTIDE SEQUENCE</scope>
    <source>
        <strain evidence="1">BC1065</strain>
    </source>
</reference>
<protein>
    <submittedName>
        <fullName evidence="1">Uncharacterized protein</fullName>
    </submittedName>
</protein>
<dbReference type="AlphaFoldDB" id="A0A9P6QJC3"/>
<keyword evidence="2" id="KW-1185">Reference proteome</keyword>
<sequence>MTTFLGTLAHGATFTLKDDAENYHPFQIRKDVDSVCIKLETPLTIVDAVYDGDYCMVYTTDDCTELEASEGDDYAWFGGGDHDNYELGGSLTVNSFQCELERDEK</sequence>
<accession>A0A9P6QJC3</accession>
<name>A0A9P6QJC3_9FUNG</name>
<dbReference type="Proteomes" id="UP000807716">
    <property type="component" value="Unassembled WGS sequence"/>
</dbReference>
<comment type="caution">
    <text evidence="1">The sequence shown here is derived from an EMBL/GenBank/DDBJ whole genome shotgun (WGS) entry which is preliminary data.</text>
</comment>
<gene>
    <name evidence="1" type="ORF">DFQ27_009346</name>
</gene>
<organism evidence="1 2">
    <name type="scientific">Actinomortierella ambigua</name>
    <dbReference type="NCBI Taxonomy" id="1343610"/>
    <lineage>
        <taxon>Eukaryota</taxon>
        <taxon>Fungi</taxon>
        <taxon>Fungi incertae sedis</taxon>
        <taxon>Mucoromycota</taxon>
        <taxon>Mortierellomycotina</taxon>
        <taxon>Mortierellomycetes</taxon>
        <taxon>Mortierellales</taxon>
        <taxon>Mortierellaceae</taxon>
        <taxon>Actinomortierella</taxon>
    </lineage>
</organism>
<evidence type="ECO:0000313" key="2">
    <source>
        <dbReference type="Proteomes" id="UP000807716"/>
    </source>
</evidence>
<evidence type="ECO:0000313" key="1">
    <source>
        <dbReference type="EMBL" id="KAG0266879.1"/>
    </source>
</evidence>